<keyword evidence="2" id="KW-1185">Reference proteome</keyword>
<evidence type="ECO:0000313" key="1">
    <source>
        <dbReference type="EMBL" id="MBT9316434.1"/>
    </source>
</evidence>
<sequence>MSKQPRHRPLRHFPNAERKIIECDFQECLHCGVPLAAGQSWHMSKTVQTLSGPIFVAGKSKICLNPECRHFEKKYHASGVLKYSLPHSTYGLDVLAFIGWEHEQKHRQLKEIHHDLSERGVLINERSVGRLYRQFLALLGGTQVPLVSNQHLLEIS</sequence>
<name>A0A947GJC4_9CYAN</name>
<evidence type="ECO:0000313" key="2">
    <source>
        <dbReference type="Proteomes" id="UP000717364"/>
    </source>
</evidence>
<protein>
    <submittedName>
        <fullName evidence="1">Uncharacterized protein</fullName>
    </submittedName>
</protein>
<reference evidence="1" key="1">
    <citation type="submission" date="2020-11" db="EMBL/GenBank/DDBJ databases">
        <authorList>
            <person name="Konstantinou D."/>
            <person name="Gkelis S."/>
            <person name="Popin R."/>
            <person name="Fewer D."/>
            <person name="Sivonen K."/>
        </authorList>
    </citation>
    <scope>NUCLEOTIDE SEQUENCE</scope>
    <source>
        <strain evidence="1">TAU-MAC 1115</strain>
    </source>
</reference>
<dbReference type="Proteomes" id="UP000717364">
    <property type="component" value="Unassembled WGS sequence"/>
</dbReference>
<accession>A0A947GJC4</accession>
<dbReference type="EMBL" id="JADOES010000026">
    <property type="protein sequence ID" value="MBT9316434.1"/>
    <property type="molecule type" value="Genomic_DNA"/>
</dbReference>
<gene>
    <name evidence="1" type="ORF">IXB50_13460</name>
</gene>
<dbReference type="AlphaFoldDB" id="A0A947GJC4"/>
<comment type="caution">
    <text evidence="1">The sequence shown here is derived from an EMBL/GenBank/DDBJ whole genome shotgun (WGS) entry which is preliminary data.</text>
</comment>
<proteinExistence type="predicted"/>
<reference evidence="1" key="2">
    <citation type="journal article" date="2021" name="Mar. Drugs">
        <title>Genome Reduction and Secondary Metabolism of the Marine Sponge-Associated Cyanobacterium Leptothoe.</title>
        <authorList>
            <person name="Konstantinou D."/>
            <person name="Popin R.V."/>
            <person name="Fewer D.P."/>
            <person name="Sivonen K."/>
            <person name="Gkelis S."/>
        </authorList>
    </citation>
    <scope>NUCLEOTIDE SEQUENCE</scope>
    <source>
        <strain evidence="1">TAU-MAC 1115</strain>
    </source>
</reference>
<dbReference type="RefSeq" id="WP_215609501.1">
    <property type="nucleotide sequence ID" value="NZ_JADOES010000026.1"/>
</dbReference>
<organism evidence="1 2">
    <name type="scientific">Leptothoe spongobia TAU-MAC 1115</name>
    <dbReference type="NCBI Taxonomy" id="1967444"/>
    <lineage>
        <taxon>Bacteria</taxon>
        <taxon>Bacillati</taxon>
        <taxon>Cyanobacteriota</taxon>
        <taxon>Cyanophyceae</taxon>
        <taxon>Nodosilineales</taxon>
        <taxon>Cymatolegaceae</taxon>
        <taxon>Leptothoe</taxon>
        <taxon>Leptothoe spongobia</taxon>
    </lineage>
</organism>